<evidence type="ECO:0000256" key="15">
    <source>
        <dbReference type="SAM" id="MobiDB-lite"/>
    </source>
</evidence>
<dbReference type="Pfam" id="PF12775">
    <property type="entry name" value="AAA_7"/>
    <property type="match status" value="1"/>
</dbReference>
<feature type="domain" description="Dynein heavy chain AAA 5 extension" evidence="23">
    <location>
        <begin position="2299"/>
        <end position="2417"/>
    </location>
</feature>
<dbReference type="FunFam" id="1.10.8.720:FF:000008">
    <property type="entry name" value="Dynein axonemal heavy chain 2"/>
    <property type="match status" value="1"/>
</dbReference>
<dbReference type="GO" id="GO:0030286">
    <property type="term" value="C:dynein complex"/>
    <property type="evidence" value="ECO:0007669"/>
    <property type="project" value="UniProtKB-KW"/>
</dbReference>
<proteinExistence type="inferred from homology"/>
<evidence type="ECO:0000256" key="7">
    <source>
        <dbReference type="ARBA" id="ARBA00022840"/>
    </source>
</evidence>
<evidence type="ECO:0000313" key="28">
    <source>
        <dbReference type="EMBL" id="KAJ6635979.1"/>
    </source>
</evidence>
<keyword evidence="29" id="KW-1185">Reference proteome</keyword>
<feature type="domain" description="Dynein heavy chain C-terminal" evidence="26">
    <location>
        <begin position="4186"/>
        <end position="4478"/>
    </location>
</feature>
<dbReference type="Gene3D" id="1.20.920.30">
    <property type="match status" value="1"/>
</dbReference>
<dbReference type="FunFam" id="3.40.50.300:FF:000153">
    <property type="entry name" value="Dynein axonemal heavy chain 1"/>
    <property type="match status" value="1"/>
</dbReference>
<evidence type="ECO:0000256" key="2">
    <source>
        <dbReference type="ARBA" id="ARBA00008887"/>
    </source>
</evidence>
<evidence type="ECO:0000259" key="20">
    <source>
        <dbReference type="Pfam" id="PF12777"/>
    </source>
</evidence>
<dbReference type="InterPro" id="IPR043160">
    <property type="entry name" value="Dynein_C_barrel"/>
</dbReference>
<dbReference type="InterPro" id="IPR042228">
    <property type="entry name" value="Dynein_linker_3"/>
</dbReference>
<dbReference type="InterPro" id="IPR056759">
    <property type="entry name" value="DYH2-5-8_CC"/>
</dbReference>
<dbReference type="InterPro" id="IPR013594">
    <property type="entry name" value="Dynein_heavy_tail"/>
</dbReference>
<dbReference type="InterPro" id="IPR041228">
    <property type="entry name" value="Dynein_C"/>
</dbReference>
<dbReference type="Pfam" id="PF08393">
    <property type="entry name" value="DHC_N2"/>
    <property type="match status" value="1"/>
</dbReference>
<feature type="domain" description="Dynein axonemal heavy chain 2/5/8 coiled-coil" evidence="27">
    <location>
        <begin position="1083"/>
        <end position="1195"/>
    </location>
</feature>
<keyword evidence="8" id="KW-0243">Dynein</keyword>
<feature type="coiled-coil region" evidence="14">
    <location>
        <begin position="3278"/>
        <end position="3344"/>
    </location>
</feature>
<dbReference type="GO" id="GO:0007018">
    <property type="term" value="P:microtubule-based movement"/>
    <property type="evidence" value="ECO:0007669"/>
    <property type="project" value="InterPro"/>
</dbReference>
<evidence type="ECO:0000256" key="6">
    <source>
        <dbReference type="ARBA" id="ARBA00022741"/>
    </source>
</evidence>
<keyword evidence="7" id="KW-0067">ATP-binding</keyword>
<keyword evidence="3" id="KW-0963">Cytoplasm</keyword>
<name>A0A9Q0MQW0_9DIPT</name>
<keyword evidence="13" id="KW-0966">Cell projection</keyword>
<evidence type="ECO:0000256" key="1">
    <source>
        <dbReference type="ARBA" id="ARBA00004611"/>
    </source>
</evidence>
<feature type="coiled-coil region" evidence="14">
    <location>
        <begin position="1190"/>
        <end position="1256"/>
    </location>
</feature>
<keyword evidence="12" id="KW-0206">Cytoskeleton</keyword>
<feature type="domain" description="Dynein heavy chain AAA module D4" evidence="21">
    <location>
        <begin position="2775"/>
        <end position="3054"/>
    </location>
</feature>
<evidence type="ECO:0000259" key="27">
    <source>
        <dbReference type="Pfam" id="PF25007"/>
    </source>
</evidence>
<gene>
    <name evidence="28" type="primary">Dnah2</name>
    <name evidence="28" type="ORF">Bhyg_14565</name>
</gene>
<dbReference type="FunFam" id="3.20.180.20:FF:000001">
    <property type="entry name" value="Dynein axonemal heavy chain 5"/>
    <property type="match status" value="1"/>
</dbReference>
<evidence type="ECO:0000256" key="12">
    <source>
        <dbReference type="ARBA" id="ARBA00023212"/>
    </source>
</evidence>
<evidence type="ECO:0000256" key="5">
    <source>
        <dbReference type="ARBA" id="ARBA00022737"/>
    </source>
</evidence>
<dbReference type="EMBL" id="WJQU01000004">
    <property type="protein sequence ID" value="KAJ6635979.1"/>
    <property type="molecule type" value="Genomic_DNA"/>
</dbReference>
<dbReference type="Gene3D" id="1.10.287.2620">
    <property type="match status" value="1"/>
</dbReference>
<evidence type="ECO:0000256" key="3">
    <source>
        <dbReference type="ARBA" id="ARBA00022490"/>
    </source>
</evidence>
<dbReference type="Pfam" id="PF12781">
    <property type="entry name" value="AAA_9"/>
    <property type="match status" value="1"/>
</dbReference>
<dbReference type="InterPro" id="IPR043157">
    <property type="entry name" value="Dynein_AAA1S"/>
</dbReference>
<evidence type="ECO:0000259" key="23">
    <source>
        <dbReference type="Pfam" id="PF17852"/>
    </source>
</evidence>
<sequence length="4482" mass="517069">MDFDDGLDDDMSHTNKPEDGPPTCEIEEKIPVPEYSAEDLNKLVAAVQNMTILYAIDQNDWNSTCTDVIKQWLLNVNELMLTIFYDENILTAKLGFPSNSVYDITYFLRLPNHIFTVDEFHDYVNFGTIHEDVDGTLLAILEKMYSPIFFKTQNFCQGDGGDLCSEVHSFLTFLTDIHYKMCGLSVLYIPREDMGEEAEKASCNTGLLKRLEAVATSWITIIENCLSDREQLVPNELMCPTDEYEFWVYRYEPLRALQLQTQTIDFKYIMEILQKAQSIFVEPINELCKAIEVELDKTKSNIKYLKLLVKPCNDLNLVDSVSKIPLHLQNIMHLIRFIWTESEAFNTIEKITKLFTYLGNQLIIICQAKLDVKTIFKGHSRNGIKITNMSIDSCIAFKLIYENVKKFHEKRVEIKEFPWSLNDLIIFNQIDTFIQRLHDLTNICNAMIVFGRYDETTDIPTPLVNGENFQNICQEVEKQFKLGFKEIRSLSSNILNVHCSDWSENFEKFSTLLKSLEDIIQNMILNVFSNVSNVEEAIDALCSLYYYSLREKLRPTYLKKTSETWEMFGKEVNNTSNNLMELVNSRPSGYPLFAGRALTLQTNLNRLTWIKEMFDKAEWMPESTSSVAALSAYDQIRTNITNKIKELNYNWLDSETEVSKRLGRTLFCRSVNHPGLVECNIDRNVLDIFEEAKHFEILRFGVPAHISRICQKSNEIRWTFQSVVKVCFNYNNIINSLSDKERLLFKPLIQNAYRKITPGLKKLKWGDEMNLIEPFITECLTYTKKVLNFIDLYKNANSKILRTSEKIFDSKLVDLTVDEPTTLTELNKVIDVYRKSQTIELLQFYNEIVDDIVKVYRGFEAHLESIAEEWMDYINKLDRLIEEALCNCAKNSLANVYDTLHGSGTIEPLRLISLELDLNGNKLHFTPSITELSETLIGIFKLVTSSLKQFPRLYDKFKLPKPNTILDYYLCVNLRDEIEKLKTFITNEVVFNQKQVDEYLDQWKPFKSLWEMDKDVFMNKFDSIRIAAKSFEKNFVRYAEIENQVLLQESVEVIQFVEINANQLKNSIFAQIDDWRQRHKVTLRKSGFSLISDFYSYVTENATTILKLPTNLKEMQESLNLFTVLSEACMDKETEIVEIKDHFEVMERNDVTVSDEYKLKHSQLDEKWRWYLNSLKQAEALLDNCKDTFKENLLQDAGNLETQAKALLDSFETIPTSSETNASDALQSIRNMRAHLQALNDEETQLQSDLMTFEIRQPTNMDLVKMDAELSILEEVWNLVDSWDKAWESYKSTSFWKIETEQMEEFSSELYKHVNRLTKQLKSRQWTVLESTRKKVDNFRKTLPLLVVLKNPSMRERHWDFVKATANVEFDHRTEKFNLESIIQMKFQSFSDEITDISNAATMELQVEENIANIREIWSSMGILVVLSENGIYQIKNVDDCFQALEENLVQISTMKSTRFVEPFAKEADYFEKTLNYVFECLETALVVQRQWMYLENIFQGDDIRKQLPNESHKFTEITKDWSEITENMHKAKTAVEATHYLTPPILLKKLLNQNDELETIQRALEIYLESKRQLFPRFYFISNDDLLEILGNSKKPDVVQHHFKSLYDNINKCKLVKTTEKIPKWEAHGMISADGEYVKFADPIILSGPSEKWLKMIEIAMRTILKIQLRDTLVMLRKMSASRDRWLEKYPGQLCLTSSQMQWTTNCTRSLLICNHLKNRKPLKKLRRKQNKVLAFLSELSRKELSKQLRLKVNATITIEIHGRDVIDKMYKMNCLDVTDFEWFSQLRFYWDREHDNCSIKQTNTSFWYNYEYTGNSGRLVITPLTDRCYITLTTALHLNRGGSPTGPAGTGKTETVKDLGKALGMWVIVNNCSEGMDYMSIGKCFSGLAQVGAWGCFDEFNRINIEVLSVVAQQVLSIIGALAQKLKTFVFEGNEIKLTPTIGMFITMNPGYAGRTELPDNLKSMFRPISMIVPDNVIIADNLLFSDGFWHSKILAKKVFTLYELAKQQLSIQSHYDFGLRSMVALLRYAGSKRRQFPNENEERIVYLAMRDMNIAKLTSDDLPLFNSIMSDIFPGVTIPLVKYEDFYTSIEQSFIELGLQSTTTAVTKVIQLFETQNSRHSVMLLGDTGTAKTVTWTVLKLAHAKMVNLGKSGWNCVMEYPLNPKTLSLGELYGEVNLGTGEWLDGVLSSIMRKICSDESSTRKWMLFDGPVDAVWIENMNSVMDDNKVLTLINSERITMPEQVSLLFEVGDLAVASPATVSRCGMVYNDYKDWGWKPFVKSWLQIQKSDVYVKTIEDLIDCHFDKILEFKRMNCKEQVPTNELNVIQSFTRLMDCLAVPPKKMQNHPTDDSEEVLTKMWFWFCLVWSIGATLDENGRCKFDSFIREIEGIFPVIDTIYDYFVDVQAKTFIHWKANLSTDWSFPEDAHFYKIIVPTVDTERYNFLVGSLLEHGFPVCCVGPVGTGKSSTAANVLRKFNPEKFSVLPINMSAQTSASNLQEIIEGKVEKRTKGVFIPVGGKTMLTFIDDFNMPAKDAYGSQHALELVREWIDYGFWYDRRKQWRTYIKQMILLTAMGPAGGKISSRTLSRFNVINMPFPDENTIQTIFGTMLGQKFQDFPVEVKNMRKAITSASIHLFNEVNKKMLPTPAKMHYLFNLRDISRIFQGLLRSDKGCHTTKIGILRLWYHESCRVFGDRLVDNFDQTWLQEKLNEEIEKYFETTIDNICPSKESPIFGDFISGGTYEDFTDIGVLLSFMEQQLEDYNSSPGRTKINLVLFMETIEHITRIARVISQPRGNMLLIGLGGSGRQSIVKLAANICEQTTFQIELTKKYKVQEFREDLKTLYTMVGVQNKTISFVFKDNQVADEVFLEIINNMLSVGEVPNLFKADELEEIKNSLTSAATKAKIVQTSEAMFAFFMERARSNLHIIMCMSPIGDKFRGYIRQYPALVNNTTIDWFHAWPEKALHAVAHKYLQNTLLDVKINDDVKGIRHRDSLIESTEDRLRTAVAGTFAYIHNSVARMAETMYLKVKRHCYVTPSNYLELVTGFQRLLQSKRESTSSAANKLRNGIFKIDDTQEKVKDMSEELVESQKKVKLVQDDCNVCIVNLEAETEVLDKQRKVVEEQGEKIALEEIDIGFKRELAQKDLMIAMPALDEATLALNSLNKKDLTEVRSYAKPPVKVEKVMEAVMILLKKEPNWTQSKKELGDPNFLDTLKNFDKNHIADKTLKKLAVYTTDPGLEPAKVGIVSSACKSLCLWARAIENYAKIYKVVGPKIELVEELEATLRKKQEEQAKSKAILDNLLEHLHKLEQEYDEKTKLKEEFQRQAEHLKLKLERAHMLIDNLGGEKIRWGETVKRLDAEFVRLPGDCIAAQASTCYLGPFISSYREELIKLWLKDIAARQIPLNEDFRLHEFMVEATDIREWNIQGLPSDEFSTENGIIITKARRWPLIIDPQGQAQKWIKCMEQKNELQIIDLDQVDYVNVLEKALQNGLPVLLQNVFETLDNTLTPILNNSVVKTAGQTLIKFNDKMISYNDRFRFFITTKLSNPHYSPEIATKTTLVNFTIKEDGLEAQLLGIVIQKERPAMEQEKNNLVKNIAKNKQILIQLENEIVRLLSASKGSLLDDEELFHTLQISQKTSTSVKEFLTTAEVTEAEIDATREQYRECAIRASILFFVLMDMSHIDPMYQFSLDAYIKLFIQSIQRSPKNPEVAVRVTNLNNFHTYAVYQNTCRGLFESHKLLFSFHMTICILQANKQVNMKEYEFLLTGGVVLDRKEQMENPCSTWITDVDWDNITELEKLPNFKGISESFEKYSKDWFEWYTSTEPENANLPGPWQDSCNIFQKILIVRCLRRDRVSSCLRFYISASLHHKYVVPPVLDLQLVYSESSSTTPLIFILSAGVDPTSALMSLADNEHMSNRFFSLSLGQGQAPIATKMIDEGTRKGNWVYLANCHLSLSWMPDLNKIVETLQSQSPHAKFRLWLSSSPSPQFPLSILQTGIKMTTEPPKGIKANLQRLYNNVSDDQFNACSQQEKYKKLLFSLCFFHAILLERKKFQQLGWNVVYSFNDSDFEISESLLSIYLDEYQETPWDALKYLIAEVNYGGHVTDSWDQKLLNSYMEQFYCPHAIDTINFRLSSLDNYYIPRDGHLDSYQDYIQILPNIDHPEVFGQHTNADIVTQIIENAAMFKTMSSIQKETVSSSDVTPEDRVKHLANDMLSKLSQEFDYEHTLRVIGANKKPLDVVLLQEMERYNKLLNAAKTGLVELQKGIDGLVVMTDELEEMFNLILLGEVPLVWKKAYKSLKKLGSWTRDLIQRLEHFSKWAQTGHPPKIFWLAAFTFPTSFLTAVLQTSARLDSIPIDNLSWEFIILTNEEAALGNKSVEGGELIEGLFLEGAGWNWKDMSLMDPMPMELVSKMPVIHFRPVENFKRKSKGVYHCPCYYYPIRSGSFVIAIDFQSGGKESSFWTKRATAVLLSLSE</sequence>
<keyword evidence="10" id="KW-0969">Cilium</keyword>
<dbReference type="Gene3D" id="1.20.920.20">
    <property type="match status" value="1"/>
</dbReference>
<evidence type="ECO:0000259" key="21">
    <source>
        <dbReference type="Pfam" id="PF12780"/>
    </source>
</evidence>
<evidence type="ECO:0000259" key="18">
    <source>
        <dbReference type="Pfam" id="PF08393"/>
    </source>
</evidence>
<evidence type="ECO:0000256" key="9">
    <source>
        <dbReference type="ARBA" id="ARBA00023054"/>
    </source>
</evidence>
<feature type="domain" description="Dynein heavy chain ATP-binding dynein motor region" evidence="22">
    <location>
        <begin position="3426"/>
        <end position="3647"/>
    </location>
</feature>
<evidence type="ECO:0000256" key="4">
    <source>
        <dbReference type="ARBA" id="ARBA00022701"/>
    </source>
</evidence>
<dbReference type="Gene3D" id="1.10.8.710">
    <property type="match status" value="1"/>
</dbReference>
<dbReference type="Pfam" id="PF12780">
    <property type="entry name" value="AAA_8"/>
    <property type="match status" value="1"/>
</dbReference>
<feature type="domain" description="Dynein heavy chain AAA lid" evidence="25">
    <location>
        <begin position="4039"/>
        <end position="4178"/>
    </location>
</feature>
<organism evidence="28 29">
    <name type="scientific">Pseudolycoriella hygida</name>
    <dbReference type="NCBI Taxonomy" id="35572"/>
    <lineage>
        <taxon>Eukaryota</taxon>
        <taxon>Metazoa</taxon>
        <taxon>Ecdysozoa</taxon>
        <taxon>Arthropoda</taxon>
        <taxon>Hexapoda</taxon>
        <taxon>Insecta</taxon>
        <taxon>Pterygota</taxon>
        <taxon>Neoptera</taxon>
        <taxon>Endopterygota</taxon>
        <taxon>Diptera</taxon>
        <taxon>Nematocera</taxon>
        <taxon>Sciaroidea</taxon>
        <taxon>Sciaridae</taxon>
        <taxon>Pseudolycoriella</taxon>
    </lineage>
</organism>
<dbReference type="Pfam" id="PF18198">
    <property type="entry name" value="AAA_lid_11"/>
    <property type="match status" value="1"/>
</dbReference>
<accession>A0A9Q0MQW0</accession>
<comment type="similarity">
    <text evidence="2">Belongs to the dynein heavy chain family.</text>
</comment>
<dbReference type="Gene3D" id="6.10.140.1060">
    <property type="match status" value="1"/>
</dbReference>
<dbReference type="GO" id="GO:0097729">
    <property type="term" value="C:9+2 motile cilium"/>
    <property type="evidence" value="ECO:0007669"/>
    <property type="project" value="UniProtKB-ARBA"/>
</dbReference>
<dbReference type="Pfam" id="PF12777">
    <property type="entry name" value="MT"/>
    <property type="match status" value="1"/>
</dbReference>
<evidence type="ECO:0000256" key="8">
    <source>
        <dbReference type="ARBA" id="ARBA00023017"/>
    </source>
</evidence>
<evidence type="ECO:0000259" key="26">
    <source>
        <dbReference type="Pfam" id="PF18199"/>
    </source>
</evidence>
<dbReference type="Gene3D" id="3.40.50.300">
    <property type="entry name" value="P-loop containing nucleotide triphosphate hydrolases"/>
    <property type="match status" value="5"/>
</dbReference>
<dbReference type="GO" id="GO:0008569">
    <property type="term" value="F:minus-end-directed microtubule motor activity"/>
    <property type="evidence" value="ECO:0007669"/>
    <property type="project" value="InterPro"/>
</dbReference>
<dbReference type="FunFam" id="3.40.50.300:FF:000049">
    <property type="entry name" value="Dynein, axonemal, heavy chain 5"/>
    <property type="match status" value="1"/>
</dbReference>
<dbReference type="Pfam" id="PF25007">
    <property type="entry name" value="DYH2-5-8_CC"/>
    <property type="match status" value="1"/>
</dbReference>
<dbReference type="Pfam" id="PF17857">
    <property type="entry name" value="AAA_lid_1"/>
    <property type="match status" value="1"/>
</dbReference>
<dbReference type="FunFam" id="1.10.8.1220:FF:000001">
    <property type="entry name" value="Dynein axonemal heavy chain 5"/>
    <property type="match status" value="1"/>
</dbReference>
<dbReference type="InterPro" id="IPR041466">
    <property type="entry name" value="Dynein_AAA5_ext"/>
</dbReference>
<dbReference type="FunFam" id="1.10.8.710:FF:000001">
    <property type="entry name" value="Dynein axonemal heavy chain 2"/>
    <property type="match status" value="1"/>
</dbReference>
<dbReference type="InterPro" id="IPR026983">
    <property type="entry name" value="DHC"/>
</dbReference>
<evidence type="ECO:0000256" key="10">
    <source>
        <dbReference type="ARBA" id="ARBA00023069"/>
    </source>
</evidence>
<keyword evidence="5" id="KW-0677">Repeat</keyword>
<keyword evidence="4" id="KW-0493">Microtubule</keyword>
<dbReference type="OrthoDB" id="447173at2759"/>
<dbReference type="FunFam" id="3.40.50.300:FF:002141">
    <property type="entry name" value="Dynein heavy chain"/>
    <property type="match status" value="1"/>
</dbReference>
<comment type="subcellular location">
    <subcellularLocation>
        <location evidence="1">Cytoplasm</location>
        <location evidence="1">Cytoskeleton</location>
        <location evidence="1">Flagellum axoneme</location>
    </subcellularLocation>
</comment>
<feature type="domain" description="Dynein heavy chain linker" evidence="18">
    <location>
        <begin position="1264"/>
        <end position="1672"/>
    </location>
</feature>
<feature type="domain" description="Dynein heavy chain coiled coil stalk" evidence="20">
    <location>
        <begin position="3068"/>
        <end position="3398"/>
    </location>
</feature>
<dbReference type="PANTHER" id="PTHR22878:SF68">
    <property type="entry name" value="DYNEIN HEAVY CHAIN 6, AXONEMAL-LIKE"/>
    <property type="match status" value="1"/>
</dbReference>
<dbReference type="InterPro" id="IPR027417">
    <property type="entry name" value="P-loop_NTPase"/>
</dbReference>
<dbReference type="Pfam" id="PF08385">
    <property type="entry name" value="DHC_N1"/>
    <property type="match status" value="1"/>
</dbReference>
<dbReference type="InterPro" id="IPR042219">
    <property type="entry name" value="AAA_lid_11_sf"/>
</dbReference>
<dbReference type="InterPro" id="IPR042222">
    <property type="entry name" value="Dynein_2_N"/>
</dbReference>
<feature type="coiled-coil region" evidence="14">
    <location>
        <begin position="3076"/>
        <end position="3128"/>
    </location>
</feature>
<evidence type="ECO:0000256" key="11">
    <source>
        <dbReference type="ARBA" id="ARBA00023175"/>
    </source>
</evidence>
<comment type="caution">
    <text evidence="28">The sequence shown here is derived from an EMBL/GenBank/DDBJ whole genome shotgun (WGS) entry which is preliminary data.</text>
</comment>
<evidence type="ECO:0000259" key="16">
    <source>
        <dbReference type="Pfam" id="PF03028"/>
    </source>
</evidence>
<keyword evidence="11" id="KW-0505">Motor protein</keyword>
<evidence type="ECO:0000313" key="29">
    <source>
        <dbReference type="Proteomes" id="UP001151699"/>
    </source>
</evidence>
<dbReference type="InterPro" id="IPR041658">
    <property type="entry name" value="AAA_lid_11"/>
</dbReference>
<dbReference type="Gene3D" id="3.20.180.20">
    <property type="entry name" value="Dynein heavy chain, N-terminal domain 2"/>
    <property type="match status" value="1"/>
</dbReference>
<evidence type="ECO:0000259" key="25">
    <source>
        <dbReference type="Pfam" id="PF18198"/>
    </source>
</evidence>
<dbReference type="GO" id="GO:0005874">
    <property type="term" value="C:microtubule"/>
    <property type="evidence" value="ECO:0007669"/>
    <property type="project" value="UniProtKB-KW"/>
</dbReference>
<evidence type="ECO:0000256" key="13">
    <source>
        <dbReference type="ARBA" id="ARBA00023273"/>
    </source>
</evidence>
<protein>
    <submittedName>
        <fullName evidence="28">Dynein axonemal heavy chain 2</fullName>
    </submittedName>
</protein>
<dbReference type="FunFam" id="1.20.920.30:FF:000005">
    <property type="entry name" value="Dynein, axonemal, heavy chain 2"/>
    <property type="match status" value="1"/>
</dbReference>
<feature type="domain" description="Dynein heavy chain hydrolytic ATP-binding dynein motor region" evidence="19">
    <location>
        <begin position="1810"/>
        <end position="2136"/>
    </location>
</feature>
<dbReference type="FunFam" id="1.20.140.100:FF:000001">
    <property type="entry name" value="dynein heavy chain 17, axonemal"/>
    <property type="match status" value="1"/>
</dbReference>
<dbReference type="SUPFAM" id="SSF52540">
    <property type="entry name" value="P-loop containing nucleoside triphosphate hydrolases"/>
    <property type="match status" value="4"/>
</dbReference>
<dbReference type="Pfam" id="PF18199">
    <property type="entry name" value="Dynein_C"/>
    <property type="match status" value="1"/>
</dbReference>
<dbReference type="GO" id="GO:0005524">
    <property type="term" value="F:ATP binding"/>
    <property type="evidence" value="ECO:0007669"/>
    <property type="project" value="UniProtKB-KW"/>
</dbReference>
<feature type="region of interest" description="Disordered" evidence="15">
    <location>
        <begin position="1"/>
        <end position="26"/>
    </location>
</feature>
<feature type="domain" description="Dynein heavy chain tail" evidence="17">
    <location>
        <begin position="208"/>
        <end position="768"/>
    </location>
</feature>
<evidence type="ECO:0000259" key="22">
    <source>
        <dbReference type="Pfam" id="PF12781"/>
    </source>
</evidence>
<dbReference type="InterPro" id="IPR024317">
    <property type="entry name" value="Dynein_heavy_chain_D4_dom"/>
</dbReference>
<dbReference type="FunFam" id="1.20.58.1120:FF:000001">
    <property type="entry name" value="dynein heavy chain 2, axonemal"/>
    <property type="match status" value="1"/>
</dbReference>
<dbReference type="FunFam" id="3.10.490.20:FF:000008">
    <property type="entry name" value="dynein heavy chain 2, axonemal"/>
    <property type="match status" value="1"/>
</dbReference>
<dbReference type="FunFam" id="1.20.920.20:FF:000001">
    <property type="entry name" value="dynein heavy chain 2, axonemal"/>
    <property type="match status" value="1"/>
</dbReference>
<dbReference type="FunFam" id="3.40.50.300:FF:000044">
    <property type="entry name" value="Dynein heavy chain 5, axonemal"/>
    <property type="match status" value="1"/>
</dbReference>
<dbReference type="InterPro" id="IPR013602">
    <property type="entry name" value="Dynein_heavy_linker"/>
</dbReference>
<dbReference type="InterPro" id="IPR024743">
    <property type="entry name" value="Dynein_HC_stalk"/>
</dbReference>
<evidence type="ECO:0000259" key="19">
    <source>
        <dbReference type="Pfam" id="PF12774"/>
    </source>
</evidence>
<dbReference type="Gene3D" id="1.10.8.1220">
    <property type="match status" value="1"/>
</dbReference>
<dbReference type="InterPro" id="IPR035699">
    <property type="entry name" value="AAA_6"/>
</dbReference>
<evidence type="ECO:0000256" key="14">
    <source>
        <dbReference type="SAM" id="Coils"/>
    </source>
</evidence>
<dbReference type="InterPro" id="IPR041589">
    <property type="entry name" value="DNAH3_AAA_lid_1"/>
</dbReference>
<dbReference type="PANTHER" id="PTHR22878">
    <property type="entry name" value="DYNEIN HEAVY CHAIN 6, AXONEMAL-LIKE-RELATED"/>
    <property type="match status" value="1"/>
</dbReference>
<dbReference type="Gene3D" id="3.10.490.20">
    <property type="match status" value="1"/>
</dbReference>
<dbReference type="Gene3D" id="1.20.140.100">
    <property type="entry name" value="Dynein heavy chain, N-terminal domain 2"/>
    <property type="match status" value="1"/>
</dbReference>
<dbReference type="Gene3D" id="1.20.1270.280">
    <property type="match status" value="1"/>
</dbReference>
<reference evidence="28" key="1">
    <citation type="submission" date="2022-07" db="EMBL/GenBank/DDBJ databases">
        <authorList>
            <person name="Trinca V."/>
            <person name="Uliana J.V.C."/>
            <person name="Torres T.T."/>
            <person name="Ward R.J."/>
            <person name="Monesi N."/>
        </authorList>
    </citation>
    <scope>NUCLEOTIDE SEQUENCE</scope>
    <source>
        <strain evidence="28">HSMRA1968</strain>
        <tissue evidence="28">Whole embryos</tissue>
    </source>
</reference>
<feature type="domain" description="Dynein heavy chain 3 AAA+ lid" evidence="24">
    <location>
        <begin position="2635"/>
        <end position="2727"/>
    </location>
</feature>
<dbReference type="Pfam" id="PF03028">
    <property type="entry name" value="Dynein_heavy"/>
    <property type="match status" value="1"/>
</dbReference>
<feature type="domain" description="Dynein heavy chain region D6 P-loop" evidence="16">
    <location>
        <begin position="3894"/>
        <end position="4007"/>
    </location>
</feature>
<dbReference type="Gene3D" id="1.10.8.720">
    <property type="entry name" value="Region D6 of dynein motor"/>
    <property type="match status" value="1"/>
</dbReference>
<feature type="compositionally biased region" description="Basic and acidic residues" evidence="15">
    <location>
        <begin position="10"/>
        <end position="19"/>
    </location>
</feature>
<dbReference type="GO" id="GO:0045505">
    <property type="term" value="F:dynein intermediate chain binding"/>
    <property type="evidence" value="ECO:0007669"/>
    <property type="project" value="InterPro"/>
</dbReference>
<dbReference type="Proteomes" id="UP001151699">
    <property type="component" value="Chromosome C"/>
</dbReference>
<dbReference type="InterPro" id="IPR004273">
    <property type="entry name" value="Dynein_heavy_D6_P-loop"/>
</dbReference>
<evidence type="ECO:0000259" key="24">
    <source>
        <dbReference type="Pfam" id="PF17857"/>
    </source>
</evidence>
<dbReference type="Pfam" id="PF12774">
    <property type="entry name" value="AAA_6"/>
    <property type="match status" value="1"/>
</dbReference>
<dbReference type="GO" id="GO:0051959">
    <property type="term" value="F:dynein light intermediate chain binding"/>
    <property type="evidence" value="ECO:0007669"/>
    <property type="project" value="InterPro"/>
</dbReference>
<dbReference type="Gene3D" id="1.20.58.1120">
    <property type="match status" value="1"/>
</dbReference>
<dbReference type="Pfam" id="PF17852">
    <property type="entry name" value="Dynein_AAA_lid"/>
    <property type="match status" value="1"/>
</dbReference>
<keyword evidence="6" id="KW-0547">Nucleotide-binding</keyword>
<dbReference type="Gene3D" id="1.10.472.130">
    <property type="match status" value="1"/>
</dbReference>
<evidence type="ECO:0000259" key="17">
    <source>
        <dbReference type="Pfam" id="PF08385"/>
    </source>
</evidence>
<keyword evidence="9 14" id="KW-0175">Coiled coil</keyword>
<dbReference type="InterPro" id="IPR035706">
    <property type="entry name" value="AAA_9"/>
</dbReference>